<keyword evidence="5" id="KW-1185">Reference proteome</keyword>
<evidence type="ECO:0000256" key="1">
    <source>
        <dbReference type="ARBA" id="ARBA00005474"/>
    </source>
</evidence>
<feature type="compositionally biased region" description="Polar residues" evidence="2">
    <location>
        <begin position="169"/>
        <end position="186"/>
    </location>
</feature>
<dbReference type="PIRSF" id="PIRSF038155">
    <property type="entry name" value="Protein_ASYMMETRIC_LEAVES"/>
    <property type="match status" value="1"/>
</dbReference>
<evidence type="ECO:0000256" key="2">
    <source>
        <dbReference type="SAM" id="MobiDB-lite"/>
    </source>
</evidence>
<protein>
    <recommendedName>
        <fullName evidence="3">LOB domain-containing protein</fullName>
    </recommendedName>
</protein>
<accession>A0A2Z6MXS0</accession>
<feature type="domain" description="LOB" evidence="3">
    <location>
        <begin position="3"/>
        <end position="109"/>
    </location>
</feature>
<dbReference type="InterPro" id="IPR017414">
    <property type="entry name" value="LOBD"/>
</dbReference>
<dbReference type="PANTHER" id="PTHR31304:SF61">
    <property type="entry name" value="SEED SPECIFIC PROTEIN BN15D17A"/>
    <property type="match status" value="1"/>
</dbReference>
<dbReference type="InterPro" id="IPR004883">
    <property type="entry name" value="LOB"/>
</dbReference>
<gene>
    <name evidence="4" type="ORF">TSUD_277420</name>
</gene>
<reference evidence="5" key="1">
    <citation type="journal article" date="2017" name="Front. Plant Sci.">
        <title>Climate Clever Clovers: New Paradigm to Reduce the Environmental Footprint of Ruminants by Breeding Low Methanogenic Forages Utilizing Haplotype Variation.</title>
        <authorList>
            <person name="Kaur P."/>
            <person name="Appels R."/>
            <person name="Bayer P.E."/>
            <person name="Keeble-Gagnere G."/>
            <person name="Wang J."/>
            <person name="Hirakawa H."/>
            <person name="Shirasawa K."/>
            <person name="Vercoe P."/>
            <person name="Stefanova K."/>
            <person name="Durmic Z."/>
            <person name="Nichols P."/>
            <person name="Revell C."/>
            <person name="Isobe S.N."/>
            <person name="Edwards D."/>
            <person name="Erskine W."/>
        </authorList>
    </citation>
    <scope>NUCLEOTIDE SEQUENCE [LARGE SCALE GENOMIC DNA]</scope>
    <source>
        <strain evidence="5">cv. Daliak</strain>
    </source>
</reference>
<evidence type="ECO:0000259" key="3">
    <source>
        <dbReference type="PROSITE" id="PS50891"/>
    </source>
</evidence>
<dbReference type="PROSITE" id="PS50891">
    <property type="entry name" value="LOB"/>
    <property type="match status" value="1"/>
</dbReference>
<dbReference type="Proteomes" id="UP000242715">
    <property type="component" value="Unassembled WGS sequence"/>
</dbReference>
<name>A0A2Z6MXS0_TRISU</name>
<dbReference type="EMBL" id="DF973668">
    <property type="protein sequence ID" value="GAU37368.1"/>
    <property type="molecule type" value="Genomic_DNA"/>
</dbReference>
<dbReference type="AlphaFoldDB" id="A0A2Z6MXS0"/>
<comment type="similarity">
    <text evidence="1">Belongs to the LOB domain-containing protein family.</text>
</comment>
<evidence type="ECO:0000313" key="4">
    <source>
        <dbReference type="EMBL" id="GAU37368.1"/>
    </source>
</evidence>
<organism evidence="4 5">
    <name type="scientific">Trifolium subterraneum</name>
    <name type="common">Subterranean clover</name>
    <dbReference type="NCBI Taxonomy" id="3900"/>
    <lineage>
        <taxon>Eukaryota</taxon>
        <taxon>Viridiplantae</taxon>
        <taxon>Streptophyta</taxon>
        <taxon>Embryophyta</taxon>
        <taxon>Tracheophyta</taxon>
        <taxon>Spermatophyta</taxon>
        <taxon>Magnoliopsida</taxon>
        <taxon>eudicotyledons</taxon>
        <taxon>Gunneridae</taxon>
        <taxon>Pentapetalae</taxon>
        <taxon>rosids</taxon>
        <taxon>fabids</taxon>
        <taxon>Fabales</taxon>
        <taxon>Fabaceae</taxon>
        <taxon>Papilionoideae</taxon>
        <taxon>50 kb inversion clade</taxon>
        <taxon>NPAAA clade</taxon>
        <taxon>Hologalegina</taxon>
        <taxon>IRL clade</taxon>
        <taxon>Trifolieae</taxon>
        <taxon>Trifolium</taxon>
    </lineage>
</organism>
<sequence length="262" mass="29022">MRMSCNGCRVLRKGCSEDCSIRPCLDWIKCPQSQANATLFLAKFYGRAGLINLINSASENHRPAIFRSLLHEACGRIVNPVYGSVGLLWSGSWQLCQAAVEAVLKGEPITPIASEATHGPPFKAYDIRHVAKDDNLDETHRVKTRSRFRRAVKPKPSKKTGSGKDVNRSESSLSQPSKDSESGVSVETSILFHDEPESEAKVCGRADDGVNNEVGLELRLGFEPIDSFKPREEHVVPIKKRKFDWKDINVSCKVELGLEFAA</sequence>
<dbReference type="PANTHER" id="PTHR31304">
    <property type="entry name" value="LOB DOMAIN-CONTAINING PROTEIN 38"/>
    <property type="match status" value="1"/>
</dbReference>
<feature type="compositionally biased region" description="Basic residues" evidence="2">
    <location>
        <begin position="142"/>
        <end position="158"/>
    </location>
</feature>
<dbReference type="Pfam" id="PF03195">
    <property type="entry name" value="LOB"/>
    <property type="match status" value="1"/>
</dbReference>
<feature type="region of interest" description="Disordered" evidence="2">
    <location>
        <begin position="136"/>
        <end position="186"/>
    </location>
</feature>
<evidence type="ECO:0000313" key="5">
    <source>
        <dbReference type="Proteomes" id="UP000242715"/>
    </source>
</evidence>
<proteinExistence type="inferred from homology"/>
<dbReference type="OrthoDB" id="1922547at2759"/>
<dbReference type="GO" id="GO:0010468">
    <property type="term" value="P:regulation of gene expression"/>
    <property type="evidence" value="ECO:0007669"/>
    <property type="project" value="TreeGrafter"/>
</dbReference>